<dbReference type="AlphaFoldDB" id="A0AAW1QFT0"/>
<dbReference type="Proteomes" id="UP001489004">
    <property type="component" value="Unassembled WGS sequence"/>
</dbReference>
<reference evidence="2 3" key="1">
    <citation type="journal article" date="2024" name="Nat. Commun.">
        <title>Phylogenomics reveals the evolutionary origins of lichenization in chlorophyte algae.</title>
        <authorList>
            <person name="Puginier C."/>
            <person name="Libourel C."/>
            <person name="Otte J."/>
            <person name="Skaloud P."/>
            <person name="Haon M."/>
            <person name="Grisel S."/>
            <person name="Petersen M."/>
            <person name="Berrin J.G."/>
            <person name="Delaux P.M."/>
            <person name="Dal Grande F."/>
            <person name="Keller J."/>
        </authorList>
    </citation>
    <scope>NUCLEOTIDE SEQUENCE [LARGE SCALE GENOMIC DNA]</scope>
    <source>
        <strain evidence="2 3">SAG 2043</strain>
    </source>
</reference>
<gene>
    <name evidence="2" type="ORF">WJX72_007731</name>
</gene>
<dbReference type="EMBL" id="JALJOR010000003">
    <property type="protein sequence ID" value="KAK9820232.1"/>
    <property type="molecule type" value="Genomic_DNA"/>
</dbReference>
<organism evidence="2 3">
    <name type="scientific">[Myrmecia] bisecta</name>
    <dbReference type="NCBI Taxonomy" id="41462"/>
    <lineage>
        <taxon>Eukaryota</taxon>
        <taxon>Viridiplantae</taxon>
        <taxon>Chlorophyta</taxon>
        <taxon>core chlorophytes</taxon>
        <taxon>Trebouxiophyceae</taxon>
        <taxon>Trebouxiales</taxon>
        <taxon>Trebouxiaceae</taxon>
        <taxon>Myrmecia</taxon>
    </lineage>
</organism>
<proteinExistence type="predicted"/>
<evidence type="ECO:0000256" key="1">
    <source>
        <dbReference type="SAM" id="SignalP"/>
    </source>
</evidence>
<keyword evidence="1" id="KW-0732">Signal</keyword>
<protein>
    <submittedName>
        <fullName evidence="2">Uncharacterized protein</fullName>
    </submittedName>
</protein>
<comment type="caution">
    <text evidence="2">The sequence shown here is derived from an EMBL/GenBank/DDBJ whole genome shotgun (WGS) entry which is preliminary data.</text>
</comment>
<accession>A0AAW1QFT0</accession>
<feature type="signal peptide" evidence="1">
    <location>
        <begin position="1"/>
        <end position="20"/>
    </location>
</feature>
<evidence type="ECO:0000313" key="2">
    <source>
        <dbReference type="EMBL" id="KAK9820232.1"/>
    </source>
</evidence>
<evidence type="ECO:0000313" key="3">
    <source>
        <dbReference type="Proteomes" id="UP001489004"/>
    </source>
</evidence>
<keyword evidence="3" id="KW-1185">Reference proteome</keyword>
<feature type="chain" id="PRO_5043777430" evidence="1">
    <location>
        <begin position="21"/>
        <end position="106"/>
    </location>
</feature>
<sequence>MMYATASSVVLATFVGVLRGVGCLFEPHIDSSHPATAGIAGSAAGVVRTLSNVDVPMKASAHTHQALVSGCTAAGLFVLRDVAVALERQNECSPPAQPSVDPHKGA</sequence>
<name>A0AAW1QFT0_9CHLO</name>